<dbReference type="OMA" id="YVNNEGH"/>
<feature type="compositionally biased region" description="Polar residues" evidence="2">
    <location>
        <begin position="546"/>
        <end position="574"/>
    </location>
</feature>
<dbReference type="GO" id="GO:0005847">
    <property type="term" value="C:mRNA cleavage and polyadenylation specificity factor complex"/>
    <property type="evidence" value="ECO:0000318"/>
    <property type="project" value="GO_Central"/>
</dbReference>
<dbReference type="InterPro" id="IPR016024">
    <property type="entry name" value="ARM-type_fold"/>
</dbReference>
<sequence>MLAARNPPPPPHDIAARLHHLRDLRRVPLPNRVARIADLHTDEASPVRKLVAEIIGELGSKHMAYLPDMIPCLLHLLNDETPAVVRQAVKTGTNLFSKVLQKLVIQGLFSTGGIDDALKLSWEWLLKFKSVVSHMAFQATGNEGVRLLAVKFVEKTVLMYTPDPNVPSDPPTETTEVMGFNVAWLRAGGHPLLNVGDLAMEASQSLGLLLEQLKYPKVKSLSTSMIIVFITSLSAIAQTRPSFYGRILPVLLSLDPASSIIKLRVPGAFHALKSAFSACLKCTHSSAEPWRERLLEAQNIVNQGDSREDAANAAKNFGDTSNREESWLLMERSTDGSNKRSLAEDMNHMTEDDLHSPKRARQSFDANEHSEGANKRNVESTSVDISSSQPSSIRTGNSEAVYQLIGMFAALAAQGDRAAGSLQILSSSIASDLLAEVVMVNMQHLPISRPEVDQQQLPSTSSGDGLPLSSFFSLLGTLLKRANQIDQDEVSPTKESAVVSSVADDIMTVPASSPVPSSVNLPIEENTNSPTVPLCIETTEAKVSSAGGNSSIDIPESSEASHASTELQGTQEHASTFVSSFPADNSSAGFSLAQSSETRSPSSSTVEANHSQLSSLSSQYVLPKLVVNNIDLSDEAKDLLQKEAFVRILESDKQEASGGSIARLPLLAHLGVEFPLELDPWEILQKHVLSDYANNEGHELTICILNRLYREAEQDQDFLSSTTATSVYESFLLNIAENLRDMFPASDKSLGKLLCEIPYLPEGVLKLLEGLCSPGSNEKQDKDIQSGDRVTQGLSAVWNLIMLRPSNRDRCLEIALQSSTHHLEEVRMKAIRLVANKLFPMASISKKIEDFANEKLNSVLEVIPSGDSATTEMATPQAHKDVGLENLTAPVADAQTLMSLYFALCTKKHSLLRHVFAIYGNLPQAAKQAVHRQVPILIRTIGSSSDLLGIISDPPADCWDLLMQVLQTLTDAAVPSKDLISSIKILYSKTKDVEVLFAILAHLPKDEVLPVFPSIVNLPIDKFQGAISRILQGSPRTGPSLDPSEILIAIHVIDPDKEGIPLKKVMDACSSCFEQRTIFTQQVLAKALNQLVEQIPLPLLFMRTVMQAIGVFPALVDFVMEIMSRLVSKQIWKYPKLWVGFLKCAILTKPQSYGVLLQLPAPQLENALSKNPTLKAPLAEHAEQPNIRSTLPRSTLVVLGLAEDQPQQPAAAQAQSSQNQAVETSSSAADTATEVTQESSAAS</sequence>
<dbReference type="Gene3D" id="1.25.10.10">
    <property type="entry name" value="Leucine-rich Repeat Variant"/>
    <property type="match status" value="1"/>
</dbReference>
<dbReference type="Proteomes" id="UP000000768">
    <property type="component" value="Chromosome 2"/>
</dbReference>
<evidence type="ECO:0000256" key="2">
    <source>
        <dbReference type="SAM" id="MobiDB-lite"/>
    </source>
</evidence>
<feature type="compositionally biased region" description="Basic and acidic residues" evidence="2">
    <location>
        <begin position="366"/>
        <end position="378"/>
    </location>
</feature>
<dbReference type="Pfam" id="PF12295">
    <property type="entry name" value="Symplekin_C"/>
    <property type="match status" value="1"/>
</dbReference>
<dbReference type="InterPro" id="IPR022075">
    <property type="entry name" value="Symplekin_C"/>
</dbReference>
<feature type="domain" description="Symplekin/Pta1 N-terminal" evidence="3">
    <location>
        <begin position="82"/>
        <end position="298"/>
    </location>
</feature>
<dbReference type="InterPro" id="IPR021133">
    <property type="entry name" value="HEAT_type_2"/>
</dbReference>
<reference evidence="5 6" key="1">
    <citation type="journal article" date="2009" name="Nature">
        <title>The Sorghum bicolor genome and the diversification of grasses.</title>
        <authorList>
            <person name="Paterson A.H."/>
            <person name="Bowers J.E."/>
            <person name="Bruggmann R."/>
            <person name="Dubchak I."/>
            <person name="Grimwood J."/>
            <person name="Gundlach H."/>
            <person name="Haberer G."/>
            <person name="Hellsten U."/>
            <person name="Mitros T."/>
            <person name="Poliakov A."/>
            <person name="Schmutz J."/>
            <person name="Spannagl M."/>
            <person name="Tang H."/>
            <person name="Wang X."/>
            <person name="Wicker T."/>
            <person name="Bharti A.K."/>
            <person name="Chapman J."/>
            <person name="Feltus F.A."/>
            <person name="Gowik U."/>
            <person name="Grigoriev I.V."/>
            <person name="Lyons E."/>
            <person name="Maher C.A."/>
            <person name="Martis M."/>
            <person name="Narechania A."/>
            <person name="Otillar R.P."/>
            <person name="Penning B.W."/>
            <person name="Salamov A.A."/>
            <person name="Wang Y."/>
            <person name="Zhang L."/>
            <person name="Carpita N.C."/>
            <person name="Freeling M."/>
            <person name="Gingle A.R."/>
            <person name="Hash C.T."/>
            <person name="Keller B."/>
            <person name="Klein P."/>
            <person name="Kresovich S."/>
            <person name="McCann M.C."/>
            <person name="Ming R."/>
            <person name="Peterson D.G."/>
            <person name="Mehboob-ur-Rahman"/>
            <person name="Ware D."/>
            <person name="Westhoff P."/>
            <person name="Mayer K.F."/>
            <person name="Messing J."/>
            <person name="Rokhsar D.S."/>
        </authorList>
    </citation>
    <scope>NUCLEOTIDE SEQUENCE [LARGE SCALE GENOMIC DNA]</scope>
    <source>
        <strain evidence="6">cv. BTx623</strain>
    </source>
</reference>
<dbReference type="PROSITE" id="PS50077">
    <property type="entry name" value="HEAT_REPEAT"/>
    <property type="match status" value="1"/>
</dbReference>
<keyword evidence="6" id="KW-1185">Reference proteome</keyword>
<evidence type="ECO:0000256" key="1">
    <source>
        <dbReference type="PROSITE-ProRule" id="PRU00103"/>
    </source>
</evidence>
<protein>
    <recommendedName>
        <fullName evidence="7">Symplekin C-terminal domain-containing protein</fullName>
    </recommendedName>
</protein>
<dbReference type="InParanoid" id="A0A1B6QGJ0"/>
<evidence type="ECO:0000259" key="3">
    <source>
        <dbReference type="Pfam" id="PF11935"/>
    </source>
</evidence>
<dbReference type="AlphaFoldDB" id="A0A1B6QGJ0"/>
<dbReference type="OrthoDB" id="331600at2759"/>
<feature type="region of interest" description="Disordered" evidence="2">
    <location>
        <begin position="543"/>
        <end position="574"/>
    </location>
</feature>
<dbReference type="FunCoup" id="A0A1B6QGJ0">
    <property type="interactions" value="1839"/>
</dbReference>
<feature type="repeat" description="HEAT" evidence="1">
    <location>
        <begin position="69"/>
        <end position="108"/>
    </location>
</feature>
<dbReference type="eggNOG" id="KOG1895">
    <property type="taxonomic scope" value="Eukaryota"/>
</dbReference>
<feature type="domain" description="Symplekin C-terminal" evidence="4">
    <location>
        <begin position="992"/>
        <end position="1170"/>
    </location>
</feature>
<feature type="compositionally biased region" description="Low complexity" evidence="2">
    <location>
        <begin position="595"/>
        <end position="604"/>
    </location>
</feature>
<gene>
    <name evidence="5" type="ORF">SORBI_3002G430300</name>
</gene>
<feature type="compositionally biased region" description="Polar residues" evidence="2">
    <location>
        <begin position="1222"/>
        <end position="1243"/>
    </location>
</feature>
<evidence type="ECO:0008006" key="7">
    <source>
        <dbReference type="Google" id="ProtNLM"/>
    </source>
</evidence>
<dbReference type="STRING" id="4558.A0A1B6QGJ0"/>
<feature type="region of interest" description="Disordered" evidence="2">
    <location>
        <begin position="364"/>
        <end position="394"/>
    </location>
</feature>
<feature type="region of interest" description="Disordered" evidence="2">
    <location>
        <begin position="1207"/>
        <end position="1243"/>
    </location>
</feature>
<dbReference type="InterPro" id="IPR032460">
    <property type="entry name" value="Symplekin/Pta1_N"/>
</dbReference>
<dbReference type="Pfam" id="PF11935">
    <property type="entry name" value="SYMPK_PTA1_N"/>
    <property type="match status" value="1"/>
</dbReference>
<accession>A0A1B6QGJ0</accession>
<evidence type="ECO:0000313" key="6">
    <source>
        <dbReference type="Proteomes" id="UP000000768"/>
    </source>
</evidence>
<dbReference type="PANTHER" id="PTHR47184:SF2">
    <property type="entry name" value="SYMPLEKIN"/>
    <property type="match status" value="1"/>
</dbReference>
<feature type="compositionally biased region" description="Low complexity" evidence="2">
    <location>
        <begin position="1207"/>
        <end position="1221"/>
    </location>
</feature>
<evidence type="ECO:0000313" key="5">
    <source>
        <dbReference type="EMBL" id="KXG37042.1"/>
    </source>
</evidence>
<dbReference type="Gramene" id="KXG37042">
    <property type="protein sequence ID" value="KXG37042"/>
    <property type="gene ID" value="SORBI_3002G430300"/>
</dbReference>
<dbReference type="EMBL" id="CM000761">
    <property type="protein sequence ID" value="KXG37042.1"/>
    <property type="molecule type" value="Genomic_DNA"/>
</dbReference>
<feature type="region of interest" description="Disordered" evidence="2">
    <location>
        <begin position="588"/>
        <end position="610"/>
    </location>
</feature>
<organism evidence="5 6">
    <name type="scientific">Sorghum bicolor</name>
    <name type="common">Sorghum</name>
    <name type="synonym">Sorghum vulgare</name>
    <dbReference type="NCBI Taxonomy" id="4558"/>
    <lineage>
        <taxon>Eukaryota</taxon>
        <taxon>Viridiplantae</taxon>
        <taxon>Streptophyta</taxon>
        <taxon>Embryophyta</taxon>
        <taxon>Tracheophyta</taxon>
        <taxon>Spermatophyta</taxon>
        <taxon>Magnoliopsida</taxon>
        <taxon>Liliopsida</taxon>
        <taxon>Poales</taxon>
        <taxon>Poaceae</taxon>
        <taxon>PACMAD clade</taxon>
        <taxon>Panicoideae</taxon>
        <taxon>Andropogonodae</taxon>
        <taxon>Andropogoneae</taxon>
        <taxon>Sorghinae</taxon>
        <taxon>Sorghum</taxon>
    </lineage>
</organism>
<evidence type="ECO:0000259" key="4">
    <source>
        <dbReference type="Pfam" id="PF12295"/>
    </source>
</evidence>
<name>A0A1B6QGJ0_SORBI</name>
<dbReference type="InterPro" id="IPR011989">
    <property type="entry name" value="ARM-like"/>
</dbReference>
<reference evidence="6" key="2">
    <citation type="journal article" date="2018" name="Plant J.">
        <title>The Sorghum bicolor reference genome: improved assembly, gene annotations, a transcriptome atlas, and signatures of genome organization.</title>
        <authorList>
            <person name="McCormick R.F."/>
            <person name="Truong S.K."/>
            <person name="Sreedasyam A."/>
            <person name="Jenkins J."/>
            <person name="Shu S."/>
            <person name="Sims D."/>
            <person name="Kennedy M."/>
            <person name="Amirebrahimi M."/>
            <person name="Weers B.D."/>
            <person name="McKinley B."/>
            <person name="Mattison A."/>
            <person name="Morishige D.T."/>
            <person name="Grimwood J."/>
            <person name="Schmutz J."/>
            <person name="Mullet J.E."/>
        </authorList>
    </citation>
    <scope>NUCLEOTIDE SEQUENCE [LARGE SCALE GENOMIC DNA]</scope>
    <source>
        <strain evidence="6">cv. BTx623</strain>
    </source>
</reference>
<dbReference type="SUPFAM" id="SSF48371">
    <property type="entry name" value="ARM repeat"/>
    <property type="match status" value="1"/>
</dbReference>
<feature type="compositionally biased region" description="Low complexity" evidence="2">
    <location>
        <begin position="380"/>
        <end position="392"/>
    </location>
</feature>
<dbReference type="PANTHER" id="PTHR47184">
    <property type="entry name" value="PHOSPHATIDYLINOSITOL 3-AND 4-KINASE FAMILY PROTEIN-RELATED"/>
    <property type="match status" value="1"/>
</dbReference>
<proteinExistence type="predicted"/>